<reference evidence="6" key="1">
    <citation type="submission" date="2019-05" db="EMBL/GenBank/DDBJ databases">
        <title>Annotation for the trematode Fasciolopsis buski.</title>
        <authorList>
            <person name="Choi Y.-J."/>
        </authorList>
    </citation>
    <scope>NUCLEOTIDE SEQUENCE</scope>
    <source>
        <strain evidence="6">HT</strain>
        <tissue evidence="6">Whole worm</tissue>
    </source>
</reference>
<evidence type="ECO:0000313" key="6">
    <source>
        <dbReference type="EMBL" id="KAA0194647.1"/>
    </source>
</evidence>
<dbReference type="PANTHER" id="PTHR12788">
    <property type="entry name" value="PROTEIN-TYROSINE SULFOTRANSFERASE 2"/>
    <property type="match status" value="1"/>
</dbReference>
<dbReference type="Proteomes" id="UP000728185">
    <property type="component" value="Unassembled WGS sequence"/>
</dbReference>
<dbReference type="EMBL" id="LUCM01004216">
    <property type="protein sequence ID" value="KAA0194647.1"/>
    <property type="molecule type" value="Genomic_DNA"/>
</dbReference>
<proteinExistence type="inferred from homology"/>
<gene>
    <name evidence="6" type="ORF">FBUS_01503</name>
</gene>
<name>A0A8E0RYG8_9TREM</name>
<comment type="catalytic activity">
    <reaction evidence="4 5">
        <text>L-tyrosyl-[protein] + 3'-phosphoadenylyl sulfate = O-sulfo-L-tyrosine-[protein] + adenosine 3',5'-bisphosphate + H(+)</text>
        <dbReference type="Rhea" id="RHEA:16801"/>
        <dbReference type="Rhea" id="RHEA-COMP:10136"/>
        <dbReference type="Rhea" id="RHEA-COMP:11688"/>
        <dbReference type="ChEBI" id="CHEBI:15378"/>
        <dbReference type="ChEBI" id="CHEBI:46858"/>
        <dbReference type="ChEBI" id="CHEBI:58339"/>
        <dbReference type="ChEBI" id="CHEBI:58343"/>
        <dbReference type="ChEBI" id="CHEBI:65286"/>
        <dbReference type="EC" id="2.8.2.20"/>
    </reaction>
</comment>
<keyword evidence="3 5" id="KW-0808">Transferase</keyword>
<dbReference type="PANTHER" id="PTHR12788:SF7">
    <property type="entry name" value="PROTEIN-TYROSINE SULFOTRANSFERASE-RELATED"/>
    <property type="match status" value="1"/>
</dbReference>
<dbReference type="InterPro" id="IPR026634">
    <property type="entry name" value="TPST-like"/>
</dbReference>
<dbReference type="InterPro" id="IPR027417">
    <property type="entry name" value="P-loop_NTPase"/>
</dbReference>
<evidence type="ECO:0000256" key="5">
    <source>
        <dbReference type="RuleBase" id="RU365018"/>
    </source>
</evidence>
<dbReference type="EC" id="2.8.2.20" evidence="2 5"/>
<evidence type="ECO:0000256" key="2">
    <source>
        <dbReference type="ARBA" id="ARBA00013262"/>
    </source>
</evidence>
<dbReference type="SUPFAM" id="SSF52540">
    <property type="entry name" value="P-loop containing nucleoside triphosphate hydrolases"/>
    <property type="match status" value="1"/>
</dbReference>
<dbReference type="Pfam" id="PF13469">
    <property type="entry name" value="Sulfotransfer_3"/>
    <property type="match status" value="1"/>
</dbReference>
<protein>
    <recommendedName>
        <fullName evidence="2 5">Protein-tyrosine sulfotransferase</fullName>
        <ecNumber evidence="2 5">2.8.2.20</ecNumber>
    </recommendedName>
</protein>
<comment type="similarity">
    <text evidence="1 5">Belongs to the protein sulfotransferase family.</text>
</comment>
<dbReference type="GO" id="GO:0008476">
    <property type="term" value="F:protein-tyrosine sulfotransferase activity"/>
    <property type="evidence" value="ECO:0007669"/>
    <property type="project" value="UniProtKB-EC"/>
</dbReference>
<evidence type="ECO:0000256" key="3">
    <source>
        <dbReference type="ARBA" id="ARBA00022679"/>
    </source>
</evidence>
<evidence type="ECO:0000256" key="4">
    <source>
        <dbReference type="ARBA" id="ARBA00048460"/>
    </source>
</evidence>
<dbReference type="AlphaFoldDB" id="A0A8E0RYG8"/>
<organism evidence="6 7">
    <name type="scientific">Fasciolopsis buskii</name>
    <dbReference type="NCBI Taxonomy" id="27845"/>
    <lineage>
        <taxon>Eukaryota</taxon>
        <taxon>Metazoa</taxon>
        <taxon>Spiralia</taxon>
        <taxon>Lophotrochozoa</taxon>
        <taxon>Platyhelminthes</taxon>
        <taxon>Trematoda</taxon>
        <taxon>Digenea</taxon>
        <taxon>Plagiorchiida</taxon>
        <taxon>Echinostomata</taxon>
        <taxon>Echinostomatoidea</taxon>
        <taxon>Fasciolidae</taxon>
        <taxon>Fasciolopsis</taxon>
    </lineage>
</organism>
<dbReference type="Gene3D" id="3.40.50.300">
    <property type="entry name" value="P-loop containing nucleotide triphosphate hydrolases"/>
    <property type="match status" value="1"/>
</dbReference>
<accession>A0A8E0RYG8</accession>
<evidence type="ECO:0000256" key="1">
    <source>
        <dbReference type="ARBA" id="ARBA00009988"/>
    </source>
</evidence>
<keyword evidence="7" id="KW-1185">Reference proteome</keyword>
<dbReference type="GO" id="GO:0005794">
    <property type="term" value="C:Golgi apparatus"/>
    <property type="evidence" value="ECO:0007669"/>
    <property type="project" value="TreeGrafter"/>
</dbReference>
<dbReference type="OrthoDB" id="545675at2759"/>
<comment type="caution">
    <text evidence="6">The sequence shown here is derived from an EMBL/GenBank/DDBJ whole genome shotgun (WGS) entry which is preliminary data.</text>
</comment>
<comment type="function">
    <text evidence="5">Catalyzes the O-sulfation of tyrosine residues within acidic motifs of polypeptides, using 3'-phosphoadenylyl sulfate (PAPS) as cosubstrate.</text>
</comment>
<evidence type="ECO:0000313" key="7">
    <source>
        <dbReference type="Proteomes" id="UP000728185"/>
    </source>
</evidence>
<sequence length="272" mass="31323">MRIKLDSHPWIRCGAEPMVTMDVLHLWETVTRRSFDRALKAGIYPDAINNATKSYIQQIVELMGPDAPILCHKQPHTFIYLKLLGNLFPQAKFVHLIRDGRGAVASSMSRNLCNHKPSQCLSEWQKTTTKMIQDCADLGPNRCIQVRYEILVLHTEQEMRRVLGKSERMSAFLQIPWDPIVLHHEDLKNNLTGLNPYEPSTKQFLLPVHNKSLNAWSEVSSPIPVNVQKKTCDDWKLLKLLDYCPSIGYIPQYENIPWDIPSLESIRSLNQK</sequence>